<dbReference type="EMBL" id="JAWDGP010000113">
    <property type="protein sequence ID" value="KAK3803584.1"/>
    <property type="molecule type" value="Genomic_DNA"/>
</dbReference>
<gene>
    <name evidence="1" type="ORF">RRG08_023302</name>
</gene>
<name>A0AAE1BCR3_9GAST</name>
<keyword evidence="2" id="KW-1185">Reference proteome</keyword>
<reference evidence="1" key="1">
    <citation type="journal article" date="2023" name="G3 (Bethesda)">
        <title>A reference genome for the long-term kleptoplast-retaining sea slug Elysia crispata morphotype clarki.</title>
        <authorList>
            <person name="Eastman K.E."/>
            <person name="Pendleton A.L."/>
            <person name="Shaikh M.A."/>
            <person name="Suttiyut T."/>
            <person name="Ogas R."/>
            <person name="Tomko P."/>
            <person name="Gavelis G."/>
            <person name="Widhalm J.R."/>
            <person name="Wisecaver J.H."/>
        </authorList>
    </citation>
    <scope>NUCLEOTIDE SEQUENCE</scope>
    <source>
        <strain evidence="1">ECLA1</strain>
    </source>
</reference>
<sequence length="124" mass="13834">MGVSRLHIFRNLTTVPVTVSEYCYQNDREPESSVAGTMVGLVLVDLEVHPRSGTNLCQVYVCDPRQDPCADPIFSDPALTRVGVWCGSWLISGHIGSELWRTMLTVVLDQADPYSTINRHARDE</sequence>
<evidence type="ECO:0000313" key="2">
    <source>
        <dbReference type="Proteomes" id="UP001283361"/>
    </source>
</evidence>
<dbReference type="Proteomes" id="UP001283361">
    <property type="component" value="Unassembled WGS sequence"/>
</dbReference>
<proteinExistence type="predicted"/>
<evidence type="ECO:0000313" key="1">
    <source>
        <dbReference type="EMBL" id="KAK3803584.1"/>
    </source>
</evidence>
<dbReference type="AlphaFoldDB" id="A0AAE1BCR3"/>
<protein>
    <submittedName>
        <fullName evidence="1">Uncharacterized protein</fullName>
    </submittedName>
</protein>
<comment type="caution">
    <text evidence="1">The sequence shown here is derived from an EMBL/GenBank/DDBJ whole genome shotgun (WGS) entry which is preliminary data.</text>
</comment>
<organism evidence="1 2">
    <name type="scientific">Elysia crispata</name>
    <name type="common">lettuce slug</name>
    <dbReference type="NCBI Taxonomy" id="231223"/>
    <lineage>
        <taxon>Eukaryota</taxon>
        <taxon>Metazoa</taxon>
        <taxon>Spiralia</taxon>
        <taxon>Lophotrochozoa</taxon>
        <taxon>Mollusca</taxon>
        <taxon>Gastropoda</taxon>
        <taxon>Heterobranchia</taxon>
        <taxon>Euthyneura</taxon>
        <taxon>Panpulmonata</taxon>
        <taxon>Sacoglossa</taxon>
        <taxon>Placobranchoidea</taxon>
        <taxon>Plakobranchidae</taxon>
        <taxon>Elysia</taxon>
    </lineage>
</organism>
<accession>A0AAE1BCR3</accession>